<dbReference type="GO" id="GO:0031119">
    <property type="term" value="P:tRNA pseudouridine synthesis"/>
    <property type="evidence" value="ECO:0007669"/>
    <property type="project" value="UniProtKB-UniRule"/>
</dbReference>
<accession>A0A9D5M1T6</accession>
<evidence type="ECO:0000256" key="1">
    <source>
        <dbReference type="ARBA" id="ARBA00009375"/>
    </source>
</evidence>
<dbReference type="SUPFAM" id="SSF55120">
    <property type="entry name" value="Pseudouridine synthase"/>
    <property type="match status" value="1"/>
</dbReference>
<feature type="binding site" evidence="4 6">
    <location>
        <position position="111"/>
    </location>
    <ligand>
        <name>substrate</name>
    </ligand>
</feature>
<evidence type="ECO:0000256" key="7">
    <source>
        <dbReference type="RuleBase" id="RU003792"/>
    </source>
</evidence>
<dbReference type="EC" id="5.4.99.12" evidence="4"/>
<dbReference type="InterPro" id="IPR020094">
    <property type="entry name" value="TruA/RsuA/RluB/E/F_N"/>
</dbReference>
<dbReference type="EMBL" id="JADCKB010000008">
    <property type="protein sequence ID" value="MBE5039863.1"/>
    <property type="molecule type" value="Genomic_DNA"/>
</dbReference>
<feature type="domain" description="Pseudouridine synthase I TruA alpha/beta" evidence="8">
    <location>
        <begin position="10"/>
        <end position="104"/>
    </location>
</feature>
<comment type="catalytic activity">
    <reaction evidence="4 7">
        <text>uridine(38/39/40) in tRNA = pseudouridine(38/39/40) in tRNA</text>
        <dbReference type="Rhea" id="RHEA:22376"/>
        <dbReference type="Rhea" id="RHEA-COMP:10085"/>
        <dbReference type="Rhea" id="RHEA-COMP:10087"/>
        <dbReference type="ChEBI" id="CHEBI:65314"/>
        <dbReference type="ChEBI" id="CHEBI:65315"/>
        <dbReference type="EC" id="5.4.99.12"/>
    </reaction>
</comment>
<comment type="function">
    <text evidence="4">Formation of pseudouridine at positions 38, 39 and 40 in the anticodon stem and loop of transfer RNAs.</text>
</comment>
<dbReference type="GO" id="GO:0003723">
    <property type="term" value="F:RNA binding"/>
    <property type="evidence" value="ECO:0007669"/>
    <property type="project" value="InterPro"/>
</dbReference>
<keyword evidence="2 4" id="KW-0819">tRNA processing</keyword>
<evidence type="ECO:0000256" key="3">
    <source>
        <dbReference type="ARBA" id="ARBA00023235"/>
    </source>
</evidence>
<evidence type="ECO:0000313" key="10">
    <source>
        <dbReference type="Proteomes" id="UP000806542"/>
    </source>
</evidence>
<reference evidence="9" key="1">
    <citation type="submission" date="2020-10" db="EMBL/GenBank/DDBJ databases">
        <title>ChiBAC.</title>
        <authorList>
            <person name="Zenner C."/>
            <person name="Hitch T.C.A."/>
            <person name="Clavel T."/>
        </authorList>
    </citation>
    <scope>NUCLEOTIDE SEQUENCE</scope>
    <source>
        <strain evidence="9">DSM 107454</strain>
    </source>
</reference>
<dbReference type="Gene3D" id="3.30.70.580">
    <property type="entry name" value="Pseudouridine synthase I, catalytic domain, N-terminal subdomain"/>
    <property type="match status" value="1"/>
</dbReference>
<dbReference type="Proteomes" id="UP000806542">
    <property type="component" value="Unassembled WGS sequence"/>
</dbReference>
<comment type="subunit">
    <text evidence="4">Homodimer.</text>
</comment>
<dbReference type="Gene3D" id="3.30.70.660">
    <property type="entry name" value="Pseudouridine synthase I, catalytic domain, C-terminal subdomain"/>
    <property type="match status" value="1"/>
</dbReference>
<keyword evidence="10" id="KW-1185">Reference proteome</keyword>
<evidence type="ECO:0000256" key="5">
    <source>
        <dbReference type="PIRSR" id="PIRSR001430-1"/>
    </source>
</evidence>
<evidence type="ECO:0000313" key="9">
    <source>
        <dbReference type="EMBL" id="MBE5039863.1"/>
    </source>
</evidence>
<comment type="similarity">
    <text evidence="1 4 7">Belongs to the tRNA pseudouridine synthase TruA family.</text>
</comment>
<dbReference type="FunFam" id="3.30.70.580:FF:000001">
    <property type="entry name" value="tRNA pseudouridine synthase A"/>
    <property type="match status" value="1"/>
</dbReference>
<name>A0A9D5M1T6_9FIRM</name>
<keyword evidence="3 4" id="KW-0413">Isomerase</keyword>
<comment type="caution">
    <text evidence="9">The sequence shown here is derived from an EMBL/GenBank/DDBJ whole genome shotgun (WGS) entry which is preliminary data.</text>
</comment>
<evidence type="ECO:0000256" key="4">
    <source>
        <dbReference type="HAMAP-Rule" id="MF_00171"/>
    </source>
</evidence>
<dbReference type="CDD" id="cd02570">
    <property type="entry name" value="PseudoU_synth_EcTruA"/>
    <property type="match status" value="1"/>
</dbReference>
<dbReference type="InterPro" id="IPR020103">
    <property type="entry name" value="PsdUridine_synth_cat_dom_sf"/>
</dbReference>
<dbReference type="GO" id="GO:0160147">
    <property type="term" value="F:tRNA pseudouridine(38-40) synthase activity"/>
    <property type="evidence" value="ECO:0007669"/>
    <property type="project" value="UniProtKB-EC"/>
</dbReference>
<protein>
    <recommendedName>
        <fullName evidence="4">tRNA pseudouridine synthase A</fullName>
        <ecNumber evidence="4">5.4.99.12</ecNumber>
    </recommendedName>
    <alternativeName>
        <fullName evidence="4">tRNA pseudouridine(38-40) synthase</fullName>
    </alternativeName>
    <alternativeName>
        <fullName evidence="4">tRNA pseudouridylate synthase I</fullName>
    </alternativeName>
    <alternativeName>
        <fullName evidence="4">tRNA-uridine isomerase I</fullName>
    </alternativeName>
</protein>
<feature type="domain" description="Pseudouridine synthase I TruA alpha/beta" evidence="8">
    <location>
        <begin position="144"/>
        <end position="249"/>
    </location>
</feature>
<proteinExistence type="inferred from homology"/>
<dbReference type="Pfam" id="PF01416">
    <property type="entry name" value="PseudoU_synth_1"/>
    <property type="match status" value="2"/>
</dbReference>
<dbReference type="HAMAP" id="MF_00171">
    <property type="entry name" value="TruA"/>
    <property type="match status" value="1"/>
</dbReference>
<dbReference type="InterPro" id="IPR020097">
    <property type="entry name" value="PsdUridine_synth_TruA_a/b_dom"/>
</dbReference>
<organism evidence="9 10">
    <name type="scientific">Ructibacterium gallinarum</name>
    <dbReference type="NCBI Taxonomy" id="2779355"/>
    <lineage>
        <taxon>Bacteria</taxon>
        <taxon>Bacillati</taxon>
        <taxon>Bacillota</taxon>
        <taxon>Clostridia</taxon>
        <taxon>Eubacteriales</taxon>
        <taxon>Oscillospiraceae</taxon>
        <taxon>Ructibacterium</taxon>
    </lineage>
</organism>
<evidence type="ECO:0000259" key="8">
    <source>
        <dbReference type="Pfam" id="PF01416"/>
    </source>
</evidence>
<dbReference type="PANTHER" id="PTHR11142:SF0">
    <property type="entry name" value="TRNA PSEUDOURIDINE SYNTHASE-LIKE 1"/>
    <property type="match status" value="1"/>
</dbReference>
<evidence type="ECO:0000256" key="6">
    <source>
        <dbReference type="PIRSR" id="PIRSR001430-2"/>
    </source>
</evidence>
<evidence type="ECO:0000256" key="2">
    <source>
        <dbReference type="ARBA" id="ARBA00022694"/>
    </source>
</evidence>
<dbReference type="AlphaFoldDB" id="A0A9D5M1T6"/>
<dbReference type="PIRSF" id="PIRSF001430">
    <property type="entry name" value="tRNA_psdUrid_synth"/>
    <property type="match status" value="1"/>
</dbReference>
<feature type="active site" description="Nucleophile" evidence="4 5">
    <location>
        <position position="53"/>
    </location>
</feature>
<dbReference type="NCBIfam" id="TIGR00071">
    <property type="entry name" value="hisT_truA"/>
    <property type="match status" value="1"/>
</dbReference>
<gene>
    <name evidence="4 9" type="primary">truA</name>
    <name evidence="9" type="ORF">INF28_05220</name>
</gene>
<dbReference type="InterPro" id="IPR020095">
    <property type="entry name" value="PsdUridine_synth_TruA_C"/>
</dbReference>
<dbReference type="InterPro" id="IPR001406">
    <property type="entry name" value="PsdUridine_synth_TruA"/>
</dbReference>
<comment type="caution">
    <text evidence="4">Lacks conserved residue(s) required for the propagation of feature annotation.</text>
</comment>
<dbReference type="PANTHER" id="PTHR11142">
    <property type="entry name" value="PSEUDOURIDYLATE SYNTHASE"/>
    <property type="match status" value="1"/>
</dbReference>
<sequence length="251" mass="28039">MTKNIAMRILYDGTHYHGWQRQKNGITVQQVLEDTLSRLTGETISVTGCSRTDAGVHALDYVLNFRSHTTIPPDRIPYAVNHLLPDDISAVSAWEVPPDFNARFSARGKRYIYRILNARMQNPFLTRYSWHLPYPLDAKVICAAAPMLEGKHDFSAFMAAGGDQKTTVRTVTVCRAEVSGEQNEIICVTVEADAFLYNMVRIMTGTLAEIGMGRIDPDDLPAIIKSGDRKRCGLTAPPQGLFLKKVYYDLG</sequence>